<protein>
    <submittedName>
        <fullName evidence="4">Putative amphid protein</fullName>
    </submittedName>
</protein>
<evidence type="ECO:0000313" key="4">
    <source>
        <dbReference type="EMBL" id="CAB66341.1"/>
    </source>
</evidence>
<feature type="domain" description="SXP/RAL-2 family protein Ani s 5-like cation-binding" evidence="3">
    <location>
        <begin position="68"/>
        <end position="158"/>
    </location>
</feature>
<reference evidence="4" key="1">
    <citation type="journal article" date="2000" name="Nematology">
        <title>SXP/RAL-2 proteins of the potato cyst nematode Globodera rostochiensis: secrreted proteins of the hypodermis and amphids.</title>
        <authorList>
            <person name="Jones J.T."/>
            <person name="Smant G."/>
            <person name="Blok V.C."/>
        </authorList>
    </citation>
    <scope>NUCLEOTIDE SEQUENCE</scope>
</reference>
<dbReference type="Pfam" id="PF02520">
    <property type="entry name" value="ANIS5_cation-bd"/>
    <property type="match status" value="1"/>
</dbReference>
<evidence type="ECO:0000256" key="2">
    <source>
        <dbReference type="SAM" id="SignalP"/>
    </source>
</evidence>
<accession>Q9NFU9</accession>
<proteinExistence type="evidence at transcript level"/>
<sequence length="162" mass="18829">MQFSFIILSSFCLYVGALPRLNELHYKAKHGGERGQKSDAQPQQMPRRLPFPRPGPMPEYLQDASEKAQFEYQQMFAEDNGQTPKGELKAKLAKWAESNGMKKEFDMYQEEYQRKKEAFHKLMTANLGGEALRVSKKIWEITHNDELSRNDECQQLQDVLDV</sequence>
<evidence type="ECO:0000259" key="3">
    <source>
        <dbReference type="Pfam" id="PF02520"/>
    </source>
</evidence>
<feature type="chain" id="PRO_5004331826" evidence="2">
    <location>
        <begin position="18"/>
        <end position="162"/>
    </location>
</feature>
<dbReference type="InterPro" id="IPR052823">
    <property type="entry name" value="SXP/RAL-2_related"/>
</dbReference>
<evidence type="ECO:0000256" key="1">
    <source>
        <dbReference type="SAM" id="MobiDB-lite"/>
    </source>
</evidence>
<dbReference type="InterPro" id="IPR003677">
    <property type="entry name" value="ANIS5_cation-bd"/>
</dbReference>
<gene>
    <name evidence="4" type="primary">ams1</name>
</gene>
<feature type="signal peptide" evidence="2">
    <location>
        <begin position="1"/>
        <end position="17"/>
    </location>
</feature>
<dbReference type="AlphaFoldDB" id="Q9NFU9"/>
<keyword evidence="2" id="KW-0732">Signal</keyword>
<organism evidence="4">
    <name type="scientific">Globodera rostochiensis</name>
    <name type="common">Golden nematode worm</name>
    <name type="synonym">Heterodera rostochiensis</name>
    <dbReference type="NCBI Taxonomy" id="31243"/>
    <lineage>
        <taxon>Eukaryota</taxon>
        <taxon>Metazoa</taxon>
        <taxon>Ecdysozoa</taxon>
        <taxon>Nematoda</taxon>
        <taxon>Chromadorea</taxon>
        <taxon>Rhabditida</taxon>
        <taxon>Tylenchina</taxon>
        <taxon>Tylenchomorpha</taxon>
        <taxon>Tylenchoidea</taxon>
        <taxon>Heteroderidae</taxon>
        <taxon>Heteroderinae</taxon>
        <taxon>Globodera</taxon>
    </lineage>
</organism>
<name>Q9NFU9_GLORO</name>
<dbReference type="PANTHER" id="PTHR21593">
    <property type="entry name" value="PRION-LIKE- Q/N-RICH -DOMAIN-BEARING PROTEIN PROTEIN"/>
    <property type="match status" value="1"/>
</dbReference>
<dbReference type="EMBL" id="AJ270995">
    <property type="protein sequence ID" value="CAB66341.1"/>
    <property type="molecule type" value="mRNA"/>
</dbReference>
<dbReference type="SMR" id="Q9NFU9"/>
<feature type="region of interest" description="Disordered" evidence="1">
    <location>
        <begin position="30"/>
        <end position="64"/>
    </location>
</feature>
<dbReference type="PANTHER" id="PTHR21593:SF36">
    <property type="entry name" value="DUF148 DOMAIN-CONTAINING PROTEIN-RELATED"/>
    <property type="match status" value="1"/>
</dbReference>